<evidence type="ECO:0000313" key="5">
    <source>
        <dbReference type="Proteomes" id="UP000003531"/>
    </source>
</evidence>
<feature type="domain" description="HTH cro/C1-type" evidence="3">
    <location>
        <begin position="18"/>
        <end position="72"/>
    </location>
</feature>
<keyword evidence="2" id="KW-1133">Transmembrane helix</keyword>
<dbReference type="SMART" id="SM00530">
    <property type="entry name" value="HTH_XRE"/>
    <property type="match status" value="1"/>
</dbReference>
<dbReference type="PANTHER" id="PTHR46558:SF11">
    <property type="entry name" value="HTH-TYPE TRANSCRIPTIONAL REGULATOR XRE"/>
    <property type="match status" value="1"/>
</dbReference>
<dbReference type="InterPro" id="IPR010982">
    <property type="entry name" value="Lambda_DNA-bd_dom_sf"/>
</dbReference>
<dbReference type="EMBL" id="ACGT01000040">
    <property type="protein sequence ID" value="EEJ73337.1"/>
    <property type="molecule type" value="Genomic_DNA"/>
</dbReference>
<dbReference type="InterPro" id="IPR001387">
    <property type="entry name" value="Cro/C1-type_HTH"/>
</dbReference>
<accession>C2EJF2</accession>
<gene>
    <name evidence="4" type="ORF">HMPREF0545_1774</name>
</gene>
<evidence type="ECO:0000259" key="3">
    <source>
        <dbReference type="PROSITE" id="PS50943"/>
    </source>
</evidence>
<dbReference type="Gene3D" id="1.10.260.40">
    <property type="entry name" value="lambda repressor-like DNA-binding domains"/>
    <property type="match status" value="1"/>
</dbReference>
<dbReference type="Proteomes" id="UP000003531">
    <property type="component" value="Unassembled WGS sequence"/>
</dbReference>
<dbReference type="AlphaFoldDB" id="C2EJF2"/>
<dbReference type="GO" id="GO:0003677">
    <property type="term" value="F:DNA binding"/>
    <property type="evidence" value="ECO:0007669"/>
    <property type="project" value="UniProtKB-KW"/>
</dbReference>
<name>C2EJF2_9LACO</name>
<evidence type="ECO:0000313" key="4">
    <source>
        <dbReference type="EMBL" id="EEJ73337.1"/>
    </source>
</evidence>
<sequence length="211" mass="23951">MSFEGGIFMEQEKIGKFIAKRRKDLHFTQANLAKKLGITDRAVSKWENGKSIPDASLMLDLCQLLEINVNELLTGEQIVMKDYKKIAEQNLIELRNQKEKADRRLLTTVKILATLSCISAVVLILMGTLLTKISQFLGIMVVILGTILIFVTAIYAVMIEHDAGYYECPNCKMRYIPTRKAVLLAPHYGTTRKMECPYCGKKGYHKKVFTK</sequence>
<dbReference type="PANTHER" id="PTHR46558">
    <property type="entry name" value="TRACRIPTIONAL REGULATORY PROTEIN-RELATED-RELATED"/>
    <property type="match status" value="1"/>
</dbReference>
<dbReference type="Pfam" id="PF01381">
    <property type="entry name" value="HTH_3"/>
    <property type="match status" value="1"/>
</dbReference>
<evidence type="ECO:0000256" key="2">
    <source>
        <dbReference type="SAM" id="Phobius"/>
    </source>
</evidence>
<dbReference type="HOGENOM" id="CLU_066192_2_1_9"/>
<proteinExistence type="predicted"/>
<dbReference type="PATRIC" id="fig|1423799.3.peg.1053"/>
<feature type="transmembrane region" description="Helical" evidence="2">
    <location>
        <begin position="136"/>
        <end position="157"/>
    </location>
</feature>
<feature type="transmembrane region" description="Helical" evidence="2">
    <location>
        <begin position="105"/>
        <end position="130"/>
    </location>
</feature>
<dbReference type="CDD" id="cd00093">
    <property type="entry name" value="HTH_XRE"/>
    <property type="match status" value="1"/>
</dbReference>
<dbReference type="SUPFAM" id="SSF47413">
    <property type="entry name" value="lambda repressor-like DNA-binding domains"/>
    <property type="match status" value="1"/>
</dbReference>
<evidence type="ECO:0000256" key="1">
    <source>
        <dbReference type="ARBA" id="ARBA00023125"/>
    </source>
</evidence>
<reference evidence="4 5" key="1">
    <citation type="submission" date="2009-01" db="EMBL/GenBank/DDBJ databases">
        <authorList>
            <person name="Qin X."/>
            <person name="Bachman B."/>
            <person name="Battles P."/>
            <person name="Bell A."/>
            <person name="Bess C."/>
            <person name="Bickham C."/>
            <person name="Chaboub L."/>
            <person name="Chen D."/>
            <person name="Coyle M."/>
            <person name="Deiros D.R."/>
            <person name="Dinh H."/>
            <person name="Forbes L."/>
            <person name="Fowler G."/>
            <person name="Francisco L."/>
            <person name="Fu Q."/>
            <person name="Gubbala S."/>
            <person name="Hale W."/>
            <person name="Han Y."/>
            <person name="Hemphill L."/>
            <person name="Highlander S.K."/>
            <person name="Hirani K."/>
            <person name="Hogues M."/>
            <person name="Jackson L."/>
            <person name="Jakkamsetti A."/>
            <person name="Javaid M."/>
            <person name="Jiang H."/>
            <person name="Korchina V."/>
            <person name="Kovar C."/>
            <person name="Lara F."/>
            <person name="Lee S."/>
            <person name="Mata R."/>
            <person name="Mathew T."/>
            <person name="Moen C."/>
            <person name="Morales K."/>
            <person name="Munidasa M."/>
            <person name="Nazareth L."/>
            <person name="Ngo R."/>
            <person name="Nguyen L."/>
            <person name="Okwuonu G."/>
            <person name="Ongeri F."/>
            <person name="Patil S."/>
            <person name="Petrosino J."/>
            <person name="Pham C."/>
            <person name="Pham P."/>
            <person name="Pu L.-L."/>
            <person name="Puazo M."/>
            <person name="Raj R."/>
            <person name="Reid J."/>
            <person name="Rouhana J."/>
            <person name="Saada N."/>
            <person name="Shang Y."/>
            <person name="Simmons D."/>
            <person name="Thornton R."/>
            <person name="Warren J."/>
            <person name="Weissenberger G."/>
            <person name="Zhang J."/>
            <person name="Zhang L."/>
            <person name="Zhou C."/>
            <person name="Zhu D."/>
            <person name="Muzny D."/>
            <person name="Worley K."/>
            <person name="Gibbs R."/>
        </authorList>
    </citation>
    <scope>NUCLEOTIDE SEQUENCE [LARGE SCALE GENOMIC DNA]</scope>
    <source>
        <strain evidence="4 5">ATCC 11741</strain>
    </source>
</reference>
<dbReference type="PROSITE" id="PS50943">
    <property type="entry name" value="HTH_CROC1"/>
    <property type="match status" value="1"/>
</dbReference>
<organism evidence="4 5">
    <name type="scientific">Ligilactobacillus salivarius DSM 20555 = ATCC 11741</name>
    <dbReference type="NCBI Taxonomy" id="1423799"/>
    <lineage>
        <taxon>Bacteria</taxon>
        <taxon>Bacillati</taxon>
        <taxon>Bacillota</taxon>
        <taxon>Bacilli</taxon>
        <taxon>Lactobacillales</taxon>
        <taxon>Lactobacillaceae</taxon>
        <taxon>Ligilactobacillus</taxon>
    </lineage>
</organism>
<comment type="caution">
    <text evidence="4">The sequence shown here is derived from an EMBL/GenBank/DDBJ whole genome shotgun (WGS) entry which is preliminary data.</text>
</comment>
<keyword evidence="1 4" id="KW-0238">DNA-binding</keyword>
<protein>
    <submittedName>
        <fullName evidence="4">DNA-binding helix-turn-helix protein</fullName>
    </submittedName>
</protein>
<keyword evidence="2" id="KW-0472">Membrane</keyword>
<keyword evidence="2" id="KW-0812">Transmembrane</keyword>